<feature type="domain" description="Ppx/GppA phosphatase N-terminal" evidence="2">
    <location>
        <begin position="17"/>
        <end position="292"/>
    </location>
</feature>
<comment type="similarity">
    <text evidence="1">Belongs to the GppA/Ppx family.</text>
</comment>
<evidence type="ECO:0000313" key="4">
    <source>
        <dbReference type="Proteomes" id="UP000823896"/>
    </source>
</evidence>
<comment type="caution">
    <text evidence="3">The sequence shown here is derived from an EMBL/GenBank/DDBJ whole genome shotgun (WGS) entry which is preliminary data.</text>
</comment>
<proteinExistence type="inferred from homology"/>
<reference evidence="3" key="1">
    <citation type="journal article" date="2021" name="PeerJ">
        <title>Extensive microbial diversity within the chicken gut microbiome revealed by metagenomics and culture.</title>
        <authorList>
            <person name="Gilroy R."/>
            <person name="Ravi A."/>
            <person name="Getino M."/>
            <person name="Pursley I."/>
            <person name="Horton D.L."/>
            <person name="Alikhan N.F."/>
            <person name="Baker D."/>
            <person name="Gharbi K."/>
            <person name="Hall N."/>
            <person name="Watson M."/>
            <person name="Adriaenssens E.M."/>
            <person name="Foster-Nyarko E."/>
            <person name="Jarju S."/>
            <person name="Secka A."/>
            <person name="Antonio M."/>
            <person name="Oren A."/>
            <person name="Chaudhuri R.R."/>
            <person name="La Ragione R."/>
            <person name="Hildebrand F."/>
            <person name="Pallen M.J."/>
        </authorList>
    </citation>
    <scope>NUCLEOTIDE SEQUENCE</scope>
    <source>
        <strain evidence="3">CHK187-11901</strain>
    </source>
</reference>
<dbReference type="Gene3D" id="3.30.420.150">
    <property type="entry name" value="Exopolyphosphatase. Domain 2"/>
    <property type="match status" value="1"/>
</dbReference>
<protein>
    <recommendedName>
        <fullName evidence="2">Ppx/GppA phosphatase N-terminal domain-containing protein</fullName>
    </recommendedName>
</protein>
<dbReference type="InterPro" id="IPR003695">
    <property type="entry name" value="Ppx_GppA_N"/>
</dbReference>
<accession>A0A9D2NNR0</accession>
<dbReference type="EMBL" id="DWWM01000006">
    <property type="protein sequence ID" value="HJC35796.1"/>
    <property type="molecule type" value="Genomic_DNA"/>
</dbReference>
<organism evidence="3 4">
    <name type="scientific">Candidatus Merdibacter merdavium</name>
    <dbReference type="NCBI Taxonomy" id="2838692"/>
    <lineage>
        <taxon>Bacteria</taxon>
        <taxon>Bacillati</taxon>
        <taxon>Bacillota</taxon>
        <taxon>Erysipelotrichia</taxon>
        <taxon>Erysipelotrichales</taxon>
        <taxon>Erysipelotrichaceae</taxon>
        <taxon>Merdibacter</taxon>
    </lineage>
</organism>
<dbReference type="PANTHER" id="PTHR30005:SF0">
    <property type="entry name" value="RETROGRADE REGULATION PROTEIN 2"/>
    <property type="match status" value="1"/>
</dbReference>
<dbReference type="Pfam" id="PF02541">
    <property type="entry name" value="Ppx-GppA"/>
    <property type="match status" value="1"/>
</dbReference>
<evidence type="ECO:0000313" key="3">
    <source>
        <dbReference type="EMBL" id="HJC35796.1"/>
    </source>
</evidence>
<reference evidence="3" key="2">
    <citation type="submission" date="2021-04" db="EMBL/GenBank/DDBJ databases">
        <authorList>
            <person name="Gilroy R."/>
        </authorList>
    </citation>
    <scope>NUCLEOTIDE SEQUENCE</scope>
    <source>
        <strain evidence="3">CHK187-11901</strain>
    </source>
</reference>
<dbReference type="InterPro" id="IPR050273">
    <property type="entry name" value="GppA/Ppx_hydrolase"/>
</dbReference>
<dbReference type="CDD" id="cd24052">
    <property type="entry name" value="ASKHA_NBD_HpPPX-GppA-like"/>
    <property type="match status" value="1"/>
</dbReference>
<dbReference type="Proteomes" id="UP000823896">
    <property type="component" value="Unassembled WGS sequence"/>
</dbReference>
<gene>
    <name evidence="3" type="ORF">H9702_01530</name>
</gene>
<name>A0A9D2NNR0_9FIRM</name>
<sequence length="298" mass="32754">MIYAVIDLGSNTIRMNVYRLRNGKFRLLFSKKATAGIVSYVKEGRLNREGVCEICSTLESFKKVLEHLQIEQCSVFATASLRNIDNTEEVIAQVKKKTGMKIRLISGEEEGRLSFRGAAIQLSAQDGLFIDIGGGSTELVGFAEGKAQSSRSLPIGSLNLYNRFVHDIIPTAQERKEISLYVEGALQASGIRVQGSLLAAAGGTARAVEKLLLRSGLLERKGEAIQLSQLEALEQLLADSSDAAHMILRCKPDRIHTFIPGFLILEGVMRHFGCEQLKVCRNGIREGYLMEITGVQPQ</sequence>
<evidence type="ECO:0000256" key="1">
    <source>
        <dbReference type="ARBA" id="ARBA00007125"/>
    </source>
</evidence>
<dbReference type="GO" id="GO:0006357">
    <property type="term" value="P:regulation of transcription by RNA polymerase II"/>
    <property type="evidence" value="ECO:0007669"/>
    <property type="project" value="TreeGrafter"/>
</dbReference>
<dbReference type="AlphaFoldDB" id="A0A9D2NNR0"/>
<dbReference type="PANTHER" id="PTHR30005">
    <property type="entry name" value="EXOPOLYPHOSPHATASE"/>
    <property type="match status" value="1"/>
</dbReference>
<dbReference type="InterPro" id="IPR043129">
    <property type="entry name" value="ATPase_NBD"/>
</dbReference>
<evidence type="ECO:0000259" key="2">
    <source>
        <dbReference type="Pfam" id="PF02541"/>
    </source>
</evidence>
<dbReference type="Gene3D" id="3.30.420.40">
    <property type="match status" value="1"/>
</dbReference>
<dbReference type="SUPFAM" id="SSF53067">
    <property type="entry name" value="Actin-like ATPase domain"/>
    <property type="match status" value="2"/>
</dbReference>